<geneLocation type="plasmid" evidence="1">
    <name>plasmid1</name>
</geneLocation>
<organism evidence="1 2">
    <name type="scientific">Leptolyngbya boryana NIES-2135</name>
    <dbReference type="NCBI Taxonomy" id="1973484"/>
    <lineage>
        <taxon>Bacteria</taxon>
        <taxon>Bacillati</taxon>
        <taxon>Cyanobacteriota</taxon>
        <taxon>Cyanophyceae</taxon>
        <taxon>Leptolyngbyales</taxon>
        <taxon>Leptolyngbyaceae</taxon>
        <taxon>Leptolyngbya group</taxon>
        <taxon>Leptolyngbya</taxon>
    </lineage>
</organism>
<keyword evidence="1" id="KW-0614">Plasmid</keyword>
<sequence>MQTIIPMCELEGQIDPVVWSQTQAIVEQFLETYGEWLESFETAHLFDFRAVLANYSSLVIGAGQSDYCFSRALEDTPPAGMVIASETIRSAVEFLDDAQPHPAVCEFLIGRSSQVLLSRF</sequence>
<dbReference type="EMBL" id="AP018204">
    <property type="protein sequence ID" value="BAY59281.1"/>
    <property type="molecule type" value="Genomic_DNA"/>
</dbReference>
<proteinExistence type="predicted"/>
<accession>A0A1Z4JR91</accession>
<name>A0A1Z4JR91_LEPBY</name>
<evidence type="ECO:0000313" key="1">
    <source>
        <dbReference type="EMBL" id="BAY59281.1"/>
    </source>
</evidence>
<protein>
    <submittedName>
        <fullName evidence="1">Uncharacterized protein</fullName>
    </submittedName>
</protein>
<dbReference type="AlphaFoldDB" id="A0A1Z4JR91"/>
<reference evidence="1 2" key="1">
    <citation type="submission" date="2017-06" db="EMBL/GenBank/DDBJ databases">
        <title>Genome sequencing of cyanobaciteial culture collection at National Institute for Environmental Studies (NIES).</title>
        <authorList>
            <person name="Hirose Y."/>
            <person name="Shimura Y."/>
            <person name="Fujisawa T."/>
            <person name="Nakamura Y."/>
            <person name="Kawachi M."/>
        </authorList>
    </citation>
    <scope>NUCLEOTIDE SEQUENCE [LARGE SCALE GENOMIC DNA]</scope>
    <source>
        <strain evidence="1 2">NIES-2135</strain>
        <plasmid evidence="2">Plasmid Plasmid1 dna</plasmid>
    </source>
</reference>
<gene>
    <name evidence="1" type="ORF">NIES2135_61580</name>
</gene>
<dbReference type="Proteomes" id="UP000217895">
    <property type="component" value="Plasmid Plasmid1 dna"/>
</dbReference>
<keyword evidence="2" id="KW-1185">Reference proteome</keyword>
<evidence type="ECO:0000313" key="2">
    <source>
        <dbReference type="Proteomes" id="UP000217895"/>
    </source>
</evidence>